<dbReference type="Pfam" id="PF00106">
    <property type="entry name" value="adh_short"/>
    <property type="match status" value="1"/>
</dbReference>
<evidence type="ECO:0000313" key="4">
    <source>
        <dbReference type="EMBL" id="MDI6453657.1"/>
    </source>
</evidence>
<proteinExistence type="inferred from homology"/>
<dbReference type="CDD" id="cd05374">
    <property type="entry name" value="17beta-HSD-like_SDR_c"/>
    <property type="match status" value="1"/>
</dbReference>
<gene>
    <name evidence="4" type="ORF">QJ521_08770</name>
</gene>
<protein>
    <submittedName>
        <fullName evidence="4">SDR family oxidoreductase</fullName>
        <ecNumber evidence="4">1.1.-.-</ecNumber>
    </submittedName>
</protein>
<dbReference type="SUPFAM" id="SSF51735">
    <property type="entry name" value="NAD(P)-binding Rossmann-fold domains"/>
    <property type="match status" value="1"/>
</dbReference>
<evidence type="ECO:0000256" key="2">
    <source>
        <dbReference type="ARBA" id="ARBA00023002"/>
    </source>
</evidence>
<comment type="caution">
    <text evidence="4">The sequence shown here is derived from an EMBL/GenBank/DDBJ whole genome shotgun (WGS) entry which is preliminary data.</text>
</comment>
<accession>A0AAW6UB85</accession>
<keyword evidence="5" id="KW-1185">Reference proteome</keyword>
<dbReference type="EC" id="1.1.-.-" evidence="4"/>
<dbReference type="InterPro" id="IPR020904">
    <property type="entry name" value="Sc_DH/Rdtase_CS"/>
</dbReference>
<dbReference type="InterPro" id="IPR036291">
    <property type="entry name" value="NAD(P)-bd_dom_sf"/>
</dbReference>
<dbReference type="RefSeq" id="WP_282840100.1">
    <property type="nucleotide sequence ID" value="NZ_JASCXW010000042.1"/>
</dbReference>
<sequence>MKVIIVTGASSGIGLSIAQHLAAKGNNVYGVSRSKIHEKNIKSIQADVTQFEQLQKAYQDIFEVEGKIDILINNAGMGISGSIEDTSYEDAQYLMNVNFMGIFNSTKAVIPLMRKSGRGKIFNMSSVASKLSIPFQSFYSSSKAAVNAFTDALANEVAPFKIQVCSIMPGDIKTGFTKNRKKNAVDSEAYKKRVDKSVAVMEEDENNGMDPEVAARAVHRLVQRKRIPLYYTIGIQYKLIVLLAKILPAKFVNHIVGSIYGFKKDK</sequence>
<comment type="similarity">
    <text evidence="1 3">Belongs to the short-chain dehydrogenases/reductases (SDR) family.</text>
</comment>
<organism evidence="4 5">
    <name type="scientific">Peloplasma aerotolerans</name>
    <dbReference type="NCBI Taxonomy" id="3044389"/>
    <lineage>
        <taxon>Bacteria</taxon>
        <taxon>Bacillati</taxon>
        <taxon>Mycoplasmatota</taxon>
        <taxon>Mollicutes</taxon>
        <taxon>Acholeplasmatales</taxon>
        <taxon>Acholeplasmataceae</taxon>
        <taxon>Peloplasma</taxon>
    </lineage>
</organism>
<evidence type="ECO:0000313" key="5">
    <source>
        <dbReference type="Proteomes" id="UP001431532"/>
    </source>
</evidence>
<dbReference type="InterPro" id="IPR002347">
    <property type="entry name" value="SDR_fam"/>
</dbReference>
<dbReference type="Gene3D" id="3.40.50.720">
    <property type="entry name" value="NAD(P)-binding Rossmann-like Domain"/>
    <property type="match status" value="1"/>
</dbReference>
<dbReference type="AlphaFoldDB" id="A0AAW6UB85"/>
<dbReference type="EMBL" id="JASCXW010000042">
    <property type="protein sequence ID" value="MDI6453657.1"/>
    <property type="molecule type" value="Genomic_DNA"/>
</dbReference>
<reference evidence="4" key="1">
    <citation type="submission" date="2023-05" db="EMBL/GenBank/DDBJ databases">
        <title>Mariniplasma microaerophilum sp. nov., a novel anaerobic mollicute isolated from terrestrial mud volcano, Taman Peninsula, Russia.</title>
        <authorList>
            <person name="Khomyakova M.A."/>
            <person name="Merkel A.Y."/>
            <person name="Slobodkin A.I."/>
        </authorList>
    </citation>
    <scope>NUCLEOTIDE SEQUENCE</scope>
    <source>
        <strain evidence="4">M4Ah</strain>
    </source>
</reference>
<dbReference type="GO" id="GO:0016491">
    <property type="term" value="F:oxidoreductase activity"/>
    <property type="evidence" value="ECO:0007669"/>
    <property type="project" value="UniProtKB-KW"/>
</dbReference>
<name>A0AAW6UB85_9MOLU</name>
<dbReference type="Proteomes" id="UP001431532">
    <property type="component" value="Unassembled WGS sequence"/>
</dbReference>
<dbReference type="PRINTS" id="PR00080">
    <property type="entry name" value="SDRFAMILY"/>
</dbReference>
<dbReference type="PANTHER" id="PTHR44196:SF1">
    <property type="entry name" value="DEHYDROGENASE_REDUCTASE SDR FAMILY MEMBER 7B"/>
    <property type="match status" value="1"/>
</dbReference>
<evidence type="ECO:0000256" key="3">
    <source>
        <dbReference type="RuleBase" id="RU000363"/>
    </source>
</evidence>
<dbReference type="PRINTS" id="PR00081">
    <property type="entry name" value="GDHRDH"/>
</dbReference>
<dbReference type="PROSITE" id="PS00061">
    <property type="entry name" value="ADH_SHORT"/>
    <property type="match status" value="1"/>
</dbReference>
<dbReference type="GO" id="GO:0016020">
    <property type="term" value="C:membrane"/>
    <property type="evidence" value="ECO:0007669"/>
    <property type="project" value="TreeGrafter"/>
</dbReference>
<dbReference type="PANTHER" id="PTHR44196">
    <property type="entry name" value="DEHYDROGENASE/REDUCTASE SDR FAMILY MEMBER 7B"/>
    <property type="match status" value="1"/>
</dbReference>
<keyword evidence="2 4" id="KW-0560">Oxidoreductase</keyword>
<evidence type="ECO:0000256" key="1">
    <source>
        <dbReference type="ARBA" id="ARBA00006484"/>
    </source>
</evidence>